<name>A0ABN0T0U3_9GAMM</name>
<dbReference type="EMBL" id="BAAAFM010000003">
    <property type="protein sequence ID" value="GAA0208425.1"/>
    <property type="molecule type" value="Genomic_DNA"/>
</dbReference>
<dbReference type="Proteomes" id="UP001501221">
    <property type="component" value="Unassembled WGS sequence"/>
</dbReference>
<proteinExistence type="predicted"/>
<keyword evidence="2" id="KW-1185">Reference proteome</keyword>
<evidence type="ECO:0008006" key="3">
    <source>
        <dbReference type="Google" id="ProtNLM"/>
    </source>
</evidence>
<evidence type="ECO:0000313" key="1">
    <source>
        <dbReference type="EMBL" id="GAA0208425.1"/>
    </source>
</evidence>
<reference evidence="1 2" key="1">
    <citation type="journal article" date="2019" name="Int. J. Syst. Evol. Microbiol.">
        <title>The Global Catalogue of Microorganisms (GCM) 10K type strain sequencing project: providing services to taxonomists for standard genome sequencing and annotation.</title>
        <authorList>
            <consortium name="The Broad Institute Genomics Platform"/>
            <consortium name="The Broad Institute Genome Sequencing Center for Infectious Disease"/>
            <person name="Wu L."/>
            <person name="Ma J."/>
        </authorList>
    </citation>
    <scope>NUCLEOTIDE SEQUENCE [LARGE SCALE GENOMIC DNA]</scope>
    <source>
        <strain evidence="1 2">JCM 16211</strain>
    </source>
</reference>
<evidence type="ECO:0000313" key="2">
    <source>
        <dbReference type="Proteomes" id="UP001501221"/>
    </source>
</evidence>
<organism evidence="1 2">
    <name type="scientific">Kangiella japonica</name>
    <dbReference type="NCBI Taxonomy" id="647384"/>
    <lineage>
        <taxon>Bacteria</taxon>
        <taxon>Pseudomonadati</taxon>
        <taxon>Pseudomonadota</taxon>
        <taxon>Gammaproteobacteria</taxon>
        <taxon>Kangiellales</taxon>
        <taxon>Kangiellaceae</taxon>
        <taxon>Kangiella</taxon>
    </lineage>
</organism>
<protein>
    <recommendedName>
        <fullName evidence="3">AbiV family abortive infection protein</fullName>
    </recommendedName>
</protein>
<accession>A0ABN0T0U3</accession>
<gene>
    <name evidence="1" type="ORF">GCM10009123_14870</name>
</gene>
<dbReference type="Pfam" id="PF18728">
    <property type="entry name" value="HEPN_AbiV"/>
    <property type="match status" value="1"/>
</dbReference>
<sequence length="203" mass="22788">MSIDLQSIGIESIQEAIENGPLVFNEATKSEDFNRACDHILVLLEDSFQCFERDSWGTSVFLSITAIEEVAKAEVGLYRRDGKLEVKRGKDKLYNHKEKHRMAVLPTVFMGKRLEDALGKERCAELLKEAAHGDFRNLRESALYFTNSNGQFVTPANVVTKEKAKEFLLLALETADDRLVGCTGHTGLIENRMDQMFGALTLS</sequence>
<comment type="caution">
    <text evidence="1">The sequence shown here is derived from an EMBL/GenBank/DDBJ whole genome shotgun (WGS) entry which is preliminary data.</text>
</comment>
<dbReference type="NCBIfam" id="TIGR04498">
    <property type="entry name" value="AbiV_defense"/>
    <property type="match status" value="1"/>
</dbReference>
<dbReference type="InterPro" id="IPR030987">
    <property type="entry name" value="AbiV"/>
</dbReference>
<dbReference type="RefSeq" id="WP_343988800.1">
    <property type="nucleotide sequence ID" value="NZ_BAAAFM010000003.1"/>
</dbReference>